<dbReference type="PANTHER" id="PTHR22957:SF27">
    <property type="entry name" value="TBC1 DOMAIN FAMILY MEMBER 13"/>
    <property type="match status" value="1"/>
</dbReference>
<dbReference type="Gene3D" id="1.10.8.270">
    <property type="entry name" value="putative rabgap domain of human tbc1 domain family member 14 like domains"/>
    <property type="match status" value="1"/>
</dbReference>
<dbReference type="Pfam" id="PF00566">
    <property type="entry name" value="RabGAP-TBC"/>
    <property type="match status" value="1"/>
</dbReference>
<sequence length="453" mass="51999">MNSTRQNVEELFIGPEIDVSRLRVLLISGKLDPHSKLRSKVWQILLGYLPPNQLTWGEVIQQKTQQYKTSTTQVLPSIVGTSDFLDCPQLTPKKCTSPLKQKHSPLLTESQLTFNSEKSGSESDKNSDDEGVLVGSSHSFEQPNPVLNLPERSQSSAAWFSPRGFFDSIIRSRSNSTPKKEKCASTNATRSQLRTINNDVPRTATLLKFPEEEAEIHRNALRRILYTLLCVDNIKYTQGENEIAAVLYYVFAVTPNIIDYYAAEVAAYYCMKTVMGEYSHYFNEKEDDKPEGINTAMNEVMRILREEDNELYNNMKTKNVENALYLLRWISLMMAEELPTDSLILLWDRLLTDLKSKKYLMYFCVSMLLSVKEEIMSTGFCGTLKILQKFPRREFNDLDMFTRYMIKYPKKVRDPYGCDRISSPLSVFMTSRIPKRSCTTPSGFQPLLFTSII</sequence>
<evidence type="ECO:0000256" key="1">
    <source>
        <dbReference type="SAM" id="MobiDB-lite"/>
    </source>
</evidence>
<dbReference type="Gene3D" id="1.10.472.80">
    <property type="entry name" value="Ypt/Rab-GAP domain of gyp1p, domain 3"/>
    <property type="match status" value="1"/>
</dbReference>
<feature type="compositionally biased region" description="Basic and acidic residues" evidence="1">
    <location>
        <begin position="119"/>
        <end position="128"/>
    </location>
</feature>
<dbReference type="GO" id="GO:0006886">
    <property type="term" value="P:intracellular protein transport"/>
    <property type="evidence" value="ECO:0007669"/>
    <property type="project" value="TreeGrafter"/>
</dbReference>
<feature type="domain" description="Rab-GAP TBC" evidence="2">
    <location>
        <begin position="32"/>
        <end position="354"/>
    </location>
</feature>
<evidence type="ECO:0000313" key="3">
    <source>
        <dbReference type="EMBL" id="ELP91235.1"/>
    </source>
</evidence>
<dbReference type="InterPro" id="IPR000195">
    <property type="entry name" value="Rab-GAP-TBC_dom"/>
</dbReference>
<protein>
    <recommendedName>
        <fullName evidence="2">Rab-GAP TBC domain-containing protein</fullName>
    </recommendedName>
</protein>
<dbReference type="SMART" id="SM00164">
    <property type="entry name" value="TBC"/>
    <property type="match status" value="1"/>
</dbReference>
<dbReference type="GeneID" id="14890323"/>
<dbReference type="GO" id="GO:0005096">
    <property type="term" value="F:GTPase activator activity"/>
    <property type="evidence" value="ECO:0007669"/>
    <property type="project" value="TreeGrafter"/>
</dbReference>
<name>A0A0A1U8H1_ENTIV</name>
<dbReference type="KEGG" id="eiv:EIN_151320"/>
<evidence type="ECO:0000259" key="2">
    <source>
        <dbReference type="PROSITE" id="PS50086"/>
    </source>
</evidence>
<gene>
    <name evidence="3" type="ORF">EIN_151320</name>
</gene>
<dbReference type="OrthoDB" id="10263206at2759"/>
<dbReference type="SUPFAM" id="SSF47923">
    <property type="entry name" value="Ypt/Rab-GAP domain of gyp1p"/>
    <property type="match status" value="2"/>
</dbReference>
<dbReference type="InterPro" id="IPR035969">
    <property type="entry name" value="Rab-GAP_TBC_sf"/>
</dbReference>
<dbReference type="OMA" id="MYNSANC"/>
<reference evidence="3 4" key="1">
    <citation type="submission" date="2012-10" db="EMBL/GenBank/DDBJ databases">
        <authorList>
            <person name="Zafar N."/>
            <person name="Inman J."/>
            <person name="Hall N."/>
            <person name="Lorenzi H."/>
            <person name="Caler E."/>
        </authorList>
    </citation>
    <scope>NUCLEOTIDE SEQUENCE [LARGE SCALE GENOMIC DNA]</scope>
    <source>
        <strain evidence="3 4">IP1</strain>
    </source>
</reference>
<dbReference type="AlphaFoldDB" id="A0A0A1U8H1"/>
<keyword evidence="4" id="KW-1185">Reference proteome</keyword>
<dbReference type="Proteomes" id="UP000014680">
    <property type="component" value="Unassembled WGS sequence"/>
</dbReference>
<proteinExistence type="predicted"/>
<dbReference type="Gene3D" id="1.10.10.750">
    <property type="entry name" value="Ypt/Rab-GAP domain of gyp1p, domain 1"/>
    <property type="match status" value="1"/>
</dbReference>
<dbReference type="VEuPathDB" id="AmoebaDB:EIN_151320"/>
<dbReference type="RefSeq" id="XP_004258006.1">
    <property type="nucleotide sequence ID" value="XM_004257958.1"/>
</dbReference>
<dbReference type="EMBL" id="KB206474">
    <property type="protein sequence ID" value="ELP91235.1"/>
    <property type="molecule type" value="Genomic_DNA"/>
</dbReference>
<dbReference type="PROSITE" id="PS50086">
    <property type="entry name" value="TBC_RABGAP"/>
    <property type="match status" value="1"/>
</dbReference>
<evidence type="ECO:0000313" key="4">
    <source>
        <dbReference type="Proteomes" id="UP000014680"/>
    </source>
</evidence>
<organism evidence="3 4">
    <name type="scientific">Entamoeba invadens IP1</name>
    <dbReference type="NCBI Taxonomy" id="370355"/>
    <lineage>
        <taxon>Eukaryota</taxon>
        <taxon>Amoebozoa</taxon>
        <taxon>Evosea</taxon>
        <taxon>Archamoebae</taxon>
        <taxon>Mastigamoebida</taxon>
        <taxon>Entamoebidae</taxon>
        <taxon>Entamoeba</taxon>
    </lineage>
</organism>
<accession>A0A0A1U8H1</accession>
<feature type="region of interest" description="Disordered" evidence="1">
    <location>
        <begin position="95"/>
        <end position="148"/>
    </location>
</feature>
<dbReference type="PANTHER" id="PTHR22957">
    <property type="entry name" value="TBC1 DOMAIN FAMILY MEMBER GTPASE-ACTIVATING PROTEIN"/>
    <property type="match status" value="1"/>
</dbReference>
<feature type="compositionally biased region" description="Polar residues" evidence="1">
    <location>
        <begin position="107"/>
        <end position="118"/>
    </location>
</feature>